<reference evidence="1" key="1">
    <citation type="submission" date="2018-11" db="EMBL/GenBank/DDBJ databases">
        <authorList>
            <consortium name="Pathogen Informatics"/>
        </authorList>
    </citation>
    <scope>NUCLEOTIDE SEQUENCE</scope>
</reference>
<organism evidence="1 2">
    <name type="scientific">Protopolystoma xenopodis</name>
    <dbReference type="NCBI Taxonomy" id="117903"/>
    <lineage>
        <taxon>Eukaryota</taxon>
        <taxon>Metazoa</taxon>
        <taxon>Spiralia</taxon>
        <taxon>Lophotrochozoa</taxon>
        <taxon>Platyhelminthes</taxon>
        <taxon>Monogenea</taxon>
        <taxon>Polyopisthocotylea</taxon>
        <taxon>Polystomatidea</taxon>
        <taxon>Polystomatidae</taxon>
        <taxon>Protopolystoma</taxon>
    </lineage>
</organism>
<evidence type="ECO:0000313" key="1">
    <source>
        <dbReference type="EMBL" id="VEL28678.1"/>
    </source>
</evidence>
<accession>A0A3S5C175</accession>
<evidence type="ECO:0000313" key="2">
    <source>
        <dbReference type="Proteomes" id="UP000784294"/>
    </source>
</evidence>
<dbReference type="AlphaFoldDB" id="A0A3S5C175"/>
<name>A0A3S5C175_9PLAT</name>
<gene>
    <name evidence="1" type="ORF">PXEA_LOCUS22118</name>
</gene>
<comment type="caution">
    <text evidence="1">The sequence shown here is derived from an EMBL/GenBank/DDBJ whole genome shotgun (WGS) entry which is preliminary data.</text>
</comment>
<proteinExistence type="predicted"/>
<dbReference type="Proteomes" id="UP000784294">
    <property type="component" value="Unassembled WGS sequence"/>
</dbReference>
<dbReference type="EMBL" id="CAAALY010096807">
    <property type="protein sequence ID" value="VEL28678.1"/>
    <property type="molecule type" value="Genomic_DNA"/>
</dbReference>
<dbReference type="OrthoDB" id="10056750at2759"/>
<keyword evidence="2" id="KW-1185">Reference proteome</keyword>
<protein>
    <submittedName>
        <fullName evidence="1">Uncharacterized protein</fullName>
    </submittedName>
</protein>
<sequence length="94" mass="11084">MPTRHEEVDKMECSRVDDIKCKDCEWKCLGERRRTISTFMQNNGQGKIGDSCTRRRYRRHGLSEKPAEREIGRGESESAMTWRTGLETWDMELT</sequence>